<name>A0AA36I8W2_9DINO</name>
<comment type="caution">
    <text evidence="1">The sequence shown here is derived from an EMBL/GenBank/DDBJ whole genome shotgun (WGS) entry which is preliminary data.</text>
</comment>
<gene>
    <name evidence="1" type="ORF">EVOR1521_LOCUS10341</name>
</gene>
<reference evidence="1" key="1">
    <citation type="submission" date="2023-08" db="EMBL/GenBank/DDBJ databases">
        <authorList>
            <person name="Chen Y."/>
            <person name="Shah S."/>
            <person name="Dougan E. K."/>
            <person name="Thang M."/>
            <person name="Chan C."/>
        </authorList>
    </citation>
    <scope>NUCLEOTIDE SEQUENCE</scope>
</reference>
<dbReference type="Proteomes" id="UP001178507">
    <property type="component" value="Unassembled WGS sequence"/>
</dbReference>
<evidence type="ECO:0000313" key="1">
    <source>
        <dbReference type="EMBL" id="CAJ1383139.1"/>
    </source>
</evidence>
<dbReference type="AlphaFoldDB" id="A0AA36I8W2"/>
<proteinExistence type="predicted"/>
<sequence>MPSRRIGGEGLGGASARIRSSTLGRKLDIPGKKELGFERPSGKLVAKSQHKVQDMWSLKAYWTASLESPAGTAIATLRQETPVINWFFYGTQKWLMANQRPDLLPNEVVSFLAAVYDIDKVRDTND</sequence>
<dbReference type="EMBL" id="CAUJNA010000990">
    <property type="protein sequence ID" value="CAJ1383139.1"/>
    <property type="molecule type" value="Genomic_DNA"/>
</dbReference>
<keyword evidence="2" id="KW-1185">Reference proteome</keyword>
<evidence type="ECO:0000313" key="2">
    <source>
        <dbReference type="Proteomes" id="UP001178507"/>
    </source>
</evidence>
<organism evidence="1 2">
    <name type="scientific">Effrenium voratum</name>
    <dbReference type="NCBI Taxonomy" id="2562239"/>
    <lineage>
        <taxon>Eukaryota</taxon>
        <taxon>Sar</taxon>
        <taxon>Alveolata</taxon>
        <taxon>Dinophyceae</taxon>
        <taxon>Suessiales</taxon>
        <taxon>Symbiodiniaceae</taxon>
        <taxon>Effrenium</taxon>
    </lineage>
</organism>
<accession>A0AA36I8W2</accession>
<protein>
    <submittedName>
        <fullName evidence="1">Uncharacterized protein</fullName>
    </submittedName>
</protein>